<dbReference type="EMBL" id="JARVKM010000018">
    <property type="protein sequence ID" value="KAK9778033.1"/>
    <property type="molecule type" value="Genomic_DNA"/>
</dbReference>
<keyword evidence="4" id="KW-1185">Reference proteome</keyword>
<organism evidence="3 4">
    <name type="scientific">Seiridium cardinale</name>
    <dbReference type="NCBI Taxonomy" id="138064"/>
    <lineage>
        <taxon>Eukaryota</taxon>
        <taxon>Fungi</taxon>
        <taxon>Dikarya</taxon>
        <taxon>Ascomycota</taxon>
        <taxon>Pezizomycotina</taxon>
        <taxon>Sordariomycetes</taxon>
        <taxon>Xylariomycetidae</taxon>
        <taxon>Amphisphaeriales</taxon>
        <taxon>Sporocadaceae</taxon>
        <taxon>Seiridium</taxon>
    </lineage>
</organism>
<name>A0ABR2XW43_9PEZI</name>
<dbReference type="InterPro" id="IPR036291">
    <property type="entry name" value="NAD(P)-bd_dom_sf"/>
</dbReference>
<gene>
    <name evidence="3" type="ORF">SCAR479_05359</name>
</gene>
<dbReference type="PRINTS" id="PR00081">
    <property type="entry name" value="GDHRDH"/>
</dbReference>
<evidence type="ECO:0000256" key="1">
    <source>
        <dbReference type="ARBA" id="ARBA00006484"/>
    </source>
</evidence>
<dbReference type="Gene3D" id="3.40.50.720">
    <property type="entry name" value="NAD(P)-binding Rossmann-like Domain"/>
    <property type="match status" value="1"/>
</dbReference>
<dbReference type="InterPro" id="IPR002347">
    <property type="entry name" value="SDR_fam"/>
</dbReference>
<evidence type="ECO:0000256" key="2">
    <source>
        <dbReference type="ARBA" id="ARBA00023002"/>
    </source>
</evidence>
<proteinExistence type="inferred from homology"/>
<comment type="similarity">
    <text evidence="1">Belongs to the short-chain dehydrogenases/reductases (SDR) family.</text>
</comment>
<accession>A0ABR2XW43</accession>
<keyword evidence="2" id="KW-0560">Oxidoreductase</keyword>
<protein>
    <submittedName>
        <fullName evidence="3">Uncharacterized protein</fullName>
    </submittedName>
</protein>
<dbReference type="PANTHER" id="PTHR43180:SF10">
    <property type="entry name" value="NAD(P)-BINDING PROTEIN"/>
    <property type="match status" value="1"/>
</dbReference>
<reference evidence="3 4" key="1">
    <citation type="submission" date="2024-02" db="EMBL/GenBank/DDBJ databases">
        <title>First draft genome assembly of two strains of Seiridium cardinale.</title>
        <authorList>
            <person name="Emiliani G."/>
            <person name="Scali E."/>
        </authorList>
    </citation>
    <scope>NUCLEOTIDE SEQUENCE [LARGE SCALE GENOMIC DNA]</scope>
    <source>
        <strain evidence="3 4">BM-138-000479</strain>
    </source>
</reference>
<dbReference type="SUPFAM" id="SSF51735">
    <property type="entry name" value="NAD(P)-binding Rossmann-fold domains"/>
    <property type="match status" value="1"/>
</dbReference>
<dbReference type="PANTHER" id="PTHR43180">
    <property type="entry name" value="3-OXOACYL-(ACYL-CARRIER-PROTEIN) REDUCTASE (AFU_ORTHOLOGUE AFUA_6G11210)"/>
    <property type="match status" value="1"/>
</dbReference>
<evidence type="ECO:0000313" key="3">
    <source>
        <dbReference type="EMBL" id="KAK9778033.1"/>
    </source>
</evidence>
<comment type="caution">
    <text evidence="3">The sequence shown here is derived from an EMBL/GenBank/DDBJ whole genome shotgun (WGS) entry which is preliminary data.</text>
</comment>
<sequence length="293" mass="31158">MAEFLVKDEDLAGLKGKVVIITGTYKVDKSSPWKQPATPGQSLADAFHSPSVVNGDIQPPTESLAGSLTFVQTNVAVWSDLVALFKKAKEVHGRIDSVFANAGVGPRADYLSTEVDENGDLKEPTHSLFDVSLKGVINTATLAIFYLRQQPEGGNIVINGSSTGIQRMRAVDYSTAKHGTLGLGRSLTALINAAGLPIRVNTLAPAWTDSQVLPNLKVMMEAIGVAVQPASSVARGAALVMVDSSRHGNVIYIEQGKYKEIDDAILLPAHAKSIISAGYPLEDEVLARLMALQ</sequence>
<evidence type="ECO:0000313" key="4">
    <source>
        <dbReference type="Proteomes" id="UP001465668"/>
    </source>
</evidence>
<dbReference type="Proteomes" id="UP001465668">
    <property type="component" value="Unassembled WGS sequence"/>
</dbReference>
<dbReference type="Pfam" id="PF00106">
    <property type="entry name" value="adh_short"/>
    <property type="match status" value="1"/>
</dbReference>